<organism evidence="1 2">
    <name type="scientific">Candidatus Dojkabacteria bacterium</name>
    <dbReference type="NCBI Taxonomy" id="2099670"/>
    <lineage>
        <taxon>Bacteria</taxon>
        <taxon>Candidatus Dojkabacteria</taxon>
    </lineage>
</organism>
<proteinExistence type="predicted"/>
<reference evidence="1" key="2">
    <citation type="journal article" date="2021" name="Microbiome">
        <title>Successional dynamics and alternative stable states in a saline activated sludge microbial community over 9 years.</title>
        <authorList>
            <person name="Wang Y."/>
            <person name="Ye J."/>
            <person name="Ju F."/>
            <person name="Liu L."/>
            <person name="Boyd J.A."/>
            <person name="Deng Y."/>
            <person name="Parks D.H."/>
            <person name="Jiang X."/>
            <person name="Yin X."/>
            <person name="Woodcroft B.J."/>
            <person name="Tyson G.W."/>
            <person name="Hugenholtz P."/>
            <person name="Polz M.F."/>
            <person name="Zhang T."/>
        </authorList>
    </citation>
    <scope>NUCLEOTIDE SEQUENCE</scope>
    <source>
        <strain evidence="1">HKST-UBA09</strain>
    </source>
</reference>
<evidence type="ECO:0000313" key="1">
    <source>
        <dbReference type="EMBL" id="MCA9386445.1"/>
    </source>
</evidence>
<dbReference type="AlphaFoldDB" id="A0A955LA89"/>
<reference evidence="1" key="1">
    <citation type="submission" date="2020-04" db="EMBL/GenBank/DDBJ databases">
        <authorList>
            <person name="Zhang T."/>
        </authorList>
    </citation>
    <scope>NUCLEOTIDE SEQUENCE</scope>
    <source>
        <strain evidence="1">HKST-UBA09</strain>
    </source>
</reference>
<dbReference type="SUPFAM" id="SSF110849">
    <property type="entry name" value="ParB/Sulfiredoxin"/>
    <property type="match status" value="1"/>
</dbReference>
<accession>A0A955LA89</accession>
<protein>
    <recommendedName>
        <fullName evidence="3">ParB/Sulfiredoxin domain-containing protein</fullName>
    </recommendedName>
</protein>
<name>A0A955LA89_9BACT</name>
<dbReference type="Proteomes" id="UP000714915">
    <property type="component" value="Unassembled WGS sequence"/>
</dbReference>
<dbReference type="InterPro" id="IPR036086">
    <property type="entry name" value="ParB/Sulfiredoxin_sf"/>
</dbReference>
<evidence type="ECO:0000313" key="2">
    <source>
        <dbReference type="Proteomes" id="UP000714915"/>
    </source>
</evidence>
<evidence type="ECO:0008006" key="3">
    <source>
        <dbReference type="Google" id="ProtNLM"/>
    </source>
</evidence>
<comment type="caution">
    <text evidence="1">The sequence shown here is derived from an EMBL/GenBank/DDBJ whole genome shotgun (WGS) entry which is preliminary data.</text>
</comment>
<gene>
    <name evidence="1" type="ORF">KC669_00255</name>
</gene>
<dbReference type="EMBL" id="JAGQLF010000002">
    <property type="protein sequence ID" value="MCA9386445.1"/>
    <property type="molecule type" value="Genomic_DNA"/>
</dbReference>
<sequence>MIHDEEKSGRNIPEWLKEVGFDFSRDIEKIWSLEGLEVEELPIQDLIWHFDYPFFFSSGGWFDVKPVDVINNPQEYEYRYSRIMGVDNKYPIHIMQWRGRWTILDGLHRVCKSFIEGEEKVKVIKVPESMIPEIIADN</sequence>